<feature type="region of interest" description="Disordered" evidence="1">
    <location>
        <begin position="1"/>
        <end position="99"/>
    </location>
</feature>
<evidence type="ECO:0000313" key="3">
    <source>
        <dbReference type="EMBL" id="ODQ75761.1"/>
    </source>
</evidence>
<gene>
    <name evidence="3" type="ORF">LIPSTDRAFT_215821</name>
</gene>
<evidence type="ECO:0000256" key="2">
    <source>
        <dbReference type="SAM" id="Phobius"/>
    </source>
</evidence>
<feature type="transmembrane region" description="Helical" evidence="2">
    <location>
        <begin position="540"/>
        <end position="559"/>
    </location>
</feature>
<dbReference type="Proteomes" id="UP000094385">
    <property type="component" value="Unassembled WGS sequence"/>
</dbReference>
<evidence type="ECO:0000313" key="4">
    <source>
        <dbReference type="Proteomes" id="UP000094385"/>
    </source>
</evidence>
<accession>A0A1E3QDJ6</accession>
<dbReference type="EMBL" id="KV454290">
    <property type="protein sequence ID" value="ODQ75761.1"/>
    <property type="molecule type" value="Genomic_DNA"/>
</dbReference>
<feature type="region of interest" description="Disordered" evidence="1">
    <location>
        <begin position="306"/>
        <end position="344"/>
    </location>
</feature>
<feature type="compositionally biased region" description="Polar residues" evidence="1">
    <location>
        <begin position="42"/>
        <end position="61"/>
    </location>
</feature>
<feature type="transmembrane region" description="Helical" evidence="2">
    <location>
        <begin position="579"/>
        <end position="599"/>
    </location>
</feature>
<reference evidence="3 4" key="1">
    <citation type="journal article" date="2016" name="Proc. Natl. Acad. Sci. U.S.A.">
        <title>Comparative genomics of biotechnologically important yeasts.</title>
        <authorList>
            <person name="Riley R."/>
            <person name="Haridas S."/>
            <person name="Wolfe K.H."/>
            <person name="Lopes M.R."/>
            <person name="Hittinger C.T."/>
            <person name="Goeker M."/>
            <person name="Salamov A.A."/>
            <person name="Wisecaver J.H."/>
            <person name="Long T.M."/>
            <person name="Calvey C.H."/>
            <person name="Aerts A.L."/>
            <person name="Barry K.W."/>
            <person name="Choi C."/>
            <person name="Clum A."/>
            <person name="Coughlan A.Y."/>
            <person name="Deshpande S."/>
            <person name="Douglass A.P."/>
            <person name="Hanson S.J."/>
            <person name="Klenk H.-P."/>
            <person name="LaButti K.M."/>
            <person name="Lapidus A."/>
            <person name="Lindquist E.A."/>
            <person name="Lipzen A.M."/>
            <person name="Meier-Kolthoff J.P."/>
            <person name="Ohm R.A."/>
            <person name="Otillar R.P."/>
            <person name="Pangilinan J.L."/>
            <person name="Peng Y."/>
            <person name="Rokas A."/>
            <person name="Rosa C.A."/>
            <person name="Scheuner C."/>
            <person name="Sibirny A.A."/>
            <person name="Slot J.C."/>
            <person name="Stielow J.B."/>
            <person name="Sun H."/>
            <person name="Kurtzman C.P."/>
            <person name="Blackwell M."/>
            <person name="Grigoriev I.V."/>
            <person name="Jeffries T.W."/>
        </authorList>
    </citation>
    <scope>NUCLEOTIDE SEQUENCE [LARGE SCALE GENOMIC DNA]</scope>
    <source>
        <strain evidence="3 4">NRRL Y-11557</strain>
    </source>
</reference>
<name>A0A1E3QDJ6_LIPST</name>
<dbReference type="OrthoDB" id="4097146at2759"/>
<keyword evidence="2" id="KW-0472">Membrane</keyword>
<evidence type="ECO:0000256" key="1">
    <source>
        <dbReference type="SAM" id="MobiDB-lite"/>
    </source>
</evidence>
<organism evidence="3 4">
    <name type="scientific">Lipomyces starkeyi NRRL Y-11557</name>
    <dbReference type="NCBI Taxonomy" id="675824"/>
    <lineage>
        <taxon>Eukaryota</taxon>
        <taxon>Fungi</taxon>
        <taxon>Dikarya</taxon>
        <taxon>Ascomycota</taxon>
        <taxon>Saccharomycotina</taxon>
        <taxon>Lipomycetes</taxon>
        <taxon>Lipomycetales</taxon>
        <taxon>Lipomycetaceae</taxon>
        <taxon>Lipomyces</taxon>
    </lineage>
</organism>
<proteinExistence type="predicted"/>
<feature type="region of interest" description="Disordered" evidence="1">
    <location>
        <begin position="115"/>
        <end position="139"/>
    </location>
</feature>
<feature type="compositionally biased region" description="Polar residues" evidence="1">
    <location>
        <begin position="72"/>
        <end position="95"/>
    </location>
</feature>
<sequence length="600" mass="66252">MEDRPRPPLRRSVSAGRQRYSYDASSVHTASPLNDRGVRKSAISNIYKPTSPNTAPLTVTPPSRRGRGTQGRPVSSSDHGNPNSSARKSTVTNASRHSDGSAISIRFSIAPRPSGSAYRSFSGASDILPGTPSADDANSDVVDYDEIAPGIVESTPQFPLPIREAPQDEIEQIESENDNDAIDGNVVRRGYMGIPGFYYDNYSSNYNSSEEDPDDSSVSDVFGARPPSPVDVDIVDEIEYPDLLGGEPDKQSPQEGYDDDHARLIEVDAKEKFVTRRHNEHNGFGYRAENDVDESDYNLDYAAEESQHIPDFDQDNDQDNGLRWSQTEADTKPSTTVVHPPVHGPGEIAGTFDFVYRVRDIIPEEDVRPRQAEIRADAQRPKRALIPVYSEGLSLSTFPYVNSLTPISTIVRQQPRGHYATTVVGARDSTMSTILPPMPTQPPAIQTGISAVVGQRYGRTVINKAERLSAEEDVDYGQLEAQARWEDEEQVDLDNPLEILRQLRMHQQETWNDSMFTFQMHQNYPPTIPRERRPCSKSMARLLLAVFICFPPLWLVMGFGGLDNVVGEIPLVERIVAKVMGASIFVAVVIGLGVGLGVGL</sequence>
<feature type="compositionally biased region" description="Polar residues" evidence="1">
    <location>
        <begin position="23"/>
        <end position="32"/>
    </location>
</feature>
<feature type="region of interest" description="Disordered" evidence="1">
    <location>
        <begin position="205"/>
        <end position="232"/>
    </location>
</feature>
<keyword evidence="2" id="KW-0812">Transmembrane</keyword>
<keyword evidence="2" id="KW-1133">Transmembrane helix</keyword>
<keyword evidence="4" id="KW-1185">Reference proteome</keyword>
<protein>
    <submittedName>
        <fullName evidence="3">Uncharacterized protein</fullName>
    </submittedName>
</protein>
<dbReference type="AlphaFoldDB" id="A0A1E3QDJ6"/>
<feature type="compositionally biased region" description="Polar residues" evidence="1">
    <location>
        <begin position="323"/>
        <end position="337"/>
    </location>
</feature>